<evidence type="ECO:0000313" key="2">
    <source>
        <dbReference type="Proteomes" id="UP001605036"/>
    </source>
</evidence>
<reference evidence="1 2" key="1">
    <citation type="submission" date="2024-09" db="EMBL/GenBank/DDBJ databases">
        <title>Chromosome-scale assembly of Riccia fluitans.</title>
        <authorList>
            <person name="Paukszto L."/>
            <person name="Sawicki J."/>
            <person name="Karawczyk K."/>
            <person name="Piernik-Szablinska J."/>
            <person name="Szczecinska M."/>
            <person name="Mazdziarz M."/>
        </authorList>
    </citation>
    <scope>NUCLEOTIDE SEQUENCE [LARGE SCALE GENOMIC DNA]</scope>
    <source>
        <strain evidence="1">Rf_01</strain>
        <tissue evidence="1">Aerial parts of the thallus</tissue>
    </source>
</reference>
<dbReference type="Proteomes" id="UP001605036">
    <property type="component" value="Unassembled WGS sequence"/>
</dbReference>
<accession>A0ABD1XJK7</accession>
<evidence type="ECO:0000313" key="1">
    <source>
        <dbReference type="EMBL" id="KAL2609142.1"/>
    </source>
</evidence>
<proteinExistence type="predicted"/>
<dbReference type="EMBL" id="JBHFFA010000008">
    <property type="protein sequence ID" value="KAL2609142.1"/>
    <property type="molecule type" value="Genomic_DNA"/>
</dbReference>
<comment type="caution">
    <text evidence="1">The sequence shown here is derived from an EMBL/GenBank/DDBJ whole genome shotgun (WGS) entry which is preliminary data.</text>
</comment>
<gene>
    <name evidence="1" type="ORF">R1flu_027715</name>
</gene>
<name>A0ABD1XJK7_9MARC</name>
<organism evidence="1 2">
    <name type="scientific">Riccia fluitans</name>
    <dbReference type="NCBI Taxonomy" id="41844"/>
    <lineage>
        <taxon>Eukaryota</taxon>
        <taxon>Viridiplantae</taxon>
        <taxon>Streptophyta</taxon>
        <taxon>Embryophyta</taxon>
        <taxon>Marchantiophyta</taxon>
        <taxon>Marchantiopsida</taxon>
        <taxon>Marchantiidae</taxon>
        <taxon>Marchantiales</taxon>
        <taxon>Ricciaceae</taxon>
        <taxon>Riccia</taxon>
    </lineage>
</organism>
<keyword evidence="2" id="KW-1185">Reference proteome</keyword>
<dbReference type="AlphaFoldDB" id="A0ABD1XJK7"/>
<sequence length="158" mass="17287">MLMDSADTSLAVEYYNEALIESTYHVGSPSSTMRAASAALNSWSEVLVPGVTTTICGWMTSQLPAIFDDASKSGKADRICETTISSADRDARRTFMALRLPLHSCSTSTDALESPFPGTLGTTGTRIHGGRGCRRENRFQQEKLQIRWLACEARDFAE</sequence>
<protein>
    <submittedName>
        <fullName evidence="1">Uncharacterized protein</fullName>
    </submittedName>
</protein>